<dbReference type="EMBL" id="ML170279">
    <property type="protein sequence ID" value="TDL15338.1"/>
    <property type="molecule type" value="Genomic_DNA"/>
</dbReference>
<name>A0A4Y7PJS9_9AGAM</name>
<evidence type="ECO:0000313" key="2">
    <source>
        <dbReference type="Proteomes" id="UP000294933"/>
    </source>
</evidence>
<proteinExistence type="predicted"/>
<evidence type="ECO:0000313" key="1">
    <source>
        <dbReference type="EMBL" id="TDL15338.1"/>
    </source>
</evidence>
<keyword evidence="2" id="KW-1185">Reference proteome</keyword>
<dbReference type="VEuPathDB" id="FungiDB:BD410DRAFT_809011"/>
<gene>
    <name evidence="1" type="ORF">BD410DRAFT_809011</name>
</gene>
<dbReference type="AlphaFoldDB" id="A0A4Y7PJS9"/>
<reference evidence="1 2" key="1">
    <citation type="submission" date="2018-06" db="EMBL/GenBank/DDBJ databases">
        <title>A transcriptomic atlas of mushroom development highlights an independent origin of complex multicellularity.</title>
        <authorList>
            <consortium name="DOE Joint Genome Institute"/>
            <person name="Krizsan K."/>
            <person name="Almasi E."/>
            <person name="Merenyi Z."/>
            <person name="Sahu N."/>
            <person name="Viragh M."/>
            <person name="Koszo T."/>
            <person name="Mondo S."/>
            <person name="Kiss B."/>
            <person name="Balint B."/>
            <person name="Kues U."/>
            <person name="Barry K."/>
            <person name="Hegedus J.C."/>
            <person name="Henrissat B."/>
            <person name="Johnson J."/>
            <person name="Lipzen A."/>
            <person name="Ohm R."/>
            <person name="Nagy I."/>
            <person name="Pangilinan J."/>
            <person name="Yan J."/>
            <person name="Xiong Y."/>
            <person name="Grigoriev I.V."/>
            <person name="Hibbett D.S."/>
            <person name="Nagy L.G."/>
        </authorList>
    </citation>
    <scope>NUCLEOTIDE SEQUENCE [LARGE SCALE GENOMIC DNA]</scope>
    <source>
        <strain evidence="1 2">SZMC22713</strain>
    </source>
</reference>
<organism evidence="1 2">
    <name type="scientific">Rickenella mellea</name>
    <dbReference type="NCBI Taxonomy" id="50990"/>
    <lineage>
        <taxon>Eukaryota</taxon>
        <taxon>Fungi</taxon>
        <taxon>Dikarya</taxon>
        <taxon>Basidiomycota</taxon>
        <taxon>Agaricomycotina</taxon>
        <taxon>Agaricomycetes</taxon>
        <taxon>Hymenochaetales</taxon>
        <taxon>Rickenellaceae</taxon>
        <taxon>Rickenella</taxon>
    </lineage>
</organism>
<protein>
    <submittedName>
        <fullName evidence="1">Uncharacterized protein</fullName>
    </submittedName>
</protein>
<dbReference type="Proteomes" id="UP000294933">
    <property type="component" value="Unassembled WGS sequence"/>
</dbReference>
<sequence length="199" mass="22734">MDRVMFSISGHNGYNKDEQSSKHACGMFEFVHEVHGVKMKPLNCGDHEMAMKALGDVVRQRHLSPWVHHVIVYSGALYNGMHDSVPPMRRVVVTFEALTRKNPTQKSLMVCRRFPPFHRTVFASSLSIYAFRLTMFGYQCCNTSQPKRAQSIIWMSRSALDETRTLTNCSNSELLSPCAQTWESRRTVTIIWNMVSAGM</sequence>
<accession>A0A4Y7PJS9</accession>